<protein>
    <submittedName>
        <fullName evidence="1">Uncharacterized protein</fullName>
    </submittedName>
</protein>
<dbReference type="Proteomes" id="UP000583929">
    <property type="component" value="Unassembled WGS sequence"/>
</dbReference>
<accession>A0A7J6H102</accession>
<reference evidence="1 2" key="1">
    <citation type="journal article" date="2020" name="bioRxiv">
        <title>Sequence and annotation of 42 cannabis genomes reveals extensive copy number variation in cannabinoid synthesis and pathogen resistance genes.</title>
        <authorList>
            <person name="Mckernan K.J."/>
            <person name="Helbert Y."/>
            <person name="Kane L.T."/>
            <person name="Ebling H."/>
            <person name="Zhang L."/>
            <person name="Liu B."/>
            <person name="Eaton Z."/>
            <person name="Mclaughlin S."/>
            <person name="Kingan S."/>
            <person name="Baybayan P."/>
            <person name="Concepcion G."/>
            <person name="Jordan M."/>
            <person name="Riva A."/>
            <person name="Barbazuk W."/>
            <person name="Harkins T."/>
        </authorList>
    </citation>
    <scope>NUCLEOTIDE SEQUENCE [LARGE SCALE GENOMIC DNA]</scope>
    <source>
        <strain evidence="2">cv. Jamaican Lion 4</strain>
        <tissue evidence="1">Leaf</tissue>
    </source>
</reference>
<sequence>MAASKKSLYLHNPPVNIFPFKGWHLEFTESLIVSMMRIVIISFHWGIHCYRISTTVEDAGSTRTLVLTRISSVISAEGFFHIANTNQQQNQLPNQNHSLDIDRCPVKERGWGSSRLQMLRFPRSTVIATLDQKNYGSHRPHVLPLVFTSKPFLKSPDFLAEMLKFWSENLRTKNKRFSSKNGRFSLISSHIDYFGYGYGYVKALVTSRNKLFTAHQDSRIVWKASRRSKNASSQDANVMVDLYKNGLVTDCLSGENKGRILSNDFVYPEQLISLYKRVQWKRSHQIFESQNIELPNDIIMCFSLRY</sequence>
<dbReference type="EMBL" id="JAATIQ010000070">
    <property type="protein sequence ID" value="KAF4388892.1"/>
    <property type="molecule type" value="Genomic_DNA"/>
</dbReference>
<evidence type="ECO:0000313" key="2">
    <source>
        <dbReference type="Proteomes" id="UP000583929"/>
    </source>
</evidence>
<gene>
    <name evidence="1" type="ORF">G4B88_029202</name>
</gene>
<organism evidence="1 2">
    <name type="scientific">Cannabis sativa</name>
    <name type="common">Hemp</name>
    <name type="synonym">Marijuana</name>
    <dbReference type="NCBI Taxonomy" id="3483"/>
    <lineage>
        <taxon>Eukaryota</taxon>
        <taxon>Viridiplantae</taxon>
        <taxon>Streptophyta</taxon>
        <taxon>Embryophyta</taxon>
        <taxon>Tracheophyta</taxon>
        <taxon>Spermatophyta</taxon>
        <taxon>Magnoliopsida</taxon>
        <taxon>eudicotyledons</taxon>
        <taxon>Gunneridae</taxon>
        <taxon>Pentapetalae</taxon>
        <taxon>rosids</taxon>
        <taxon>fabids</taxon>
        <taxon>Rosales</taxon>
        <taxon>Cannabaceae</taxon>
        <taxon>Cannabis</taxon>
    </lineage>
</organism>
<name>A0A7J6H102_CANSA</name>
<comment type="caution">
    <text evidence="1">The sequence shown here is derived from an EMBL/GenBank/DDBJ whole genome shotgun (WGS) entry which is preliminary data.</text>
</comment>
<evidence type="ECO:0000313" key="1">
    <source>
        <dbReference type="EMBL" id="KAF4388892.1"/>
    </source>
</evidence>
<proteinExistence type="predicted"/>
<dbReference type="AlphaFoldDB" id="A0A7J6H102"/>
<keyword evidence="2" id="KW-1185">Reference proteome</keyword>